<organism evidence="1 2">
    <name type="scientific">Prorocentrum cordatum</name>
    <dbReference type="NCBI Taxonomy" id="2364126"/>
    <lineage>
        <taxon>Eukaryota</taxon>
        <taxon>Sar</taxon>
        <taxon>Alveolata</taxon>
        <taxon>Dinophyceae</taxon>
        <taxon>Prorocentrales</taxon>
        <taxon>Prorocentraceae</taxon>
        <taxon>Prorocentrum</taxon>
    </lineage>
</organism>
<feature type="non-terminal residue" evidence="1">
    <location>
        <position position="1"/>
    </location>
</feature>
<dbReference type="Proteomes" id="UP001189429">
    <property type="component" value="Unassembled WGS sequence"/>
</dbReference>
<reference evidence="1" key="1">
    <citation type="submission" date="2023-10" db="EMBL/GenBank/DDBJ databases">
        <authorList>
            <person name="Chen Y."/>
            <person name="Shah S."/>
            <person name="Dougan E. K."/>
            <person name="Thang M."/>
            <person name="Chan C."/>
        </authorList>
    </citation>
    <scope>NUCLEOTIDE SEQUENCE [LARGE SCALE GENOMIC DNA]</scope>
</reference>
<feature type="non-terminal residue" evidence="1">
    <location>
        <position position="63"/>
    </location>
</feature>
<keyword evidence="2" id="KW-1185">Reference proteome</keyword>
<comment type="caution">
    <text evidence="1">The sequence shown here is derived from an EMBL/GenBank/DDBJ whole genome shotgun (WGS) entry which is preliminary data.</text>
</comment>
<evidence type="ECO:0000313" key="1">
    <source>
        <dbReference type="EMBL" id="CAK0902108.1"/>
    </source>
</evidence>
<dbReference type="EMBL" id="CAUYUJ010021023">
    <property type="protein sequence ID" value="CAK0902108.1"/>
    <property type="molecule type" value="Genomic_DNA"/>
</dbReference>
<proteinExistence type="predicted"/>
<accession>A0ABN9XQ92</accession>
<evidence type="ECO:0000313" key="2">
    <source>
        <dbReference type="Proteomes" id="UP001189429"/>
    </source>
</evidence>
<sequence length="63" mass="6936">GTAVDALKAKLQGDSTAAEILTQRCTQTRLAGEGKKQAPVPDRLSKSFEAVFREFHGCEKEWE</sequence>
<name>A0ABN9XQ92_9DINO</name>
<protein>
    <submittedName>
        <fullName evidence="1">Uncharacterized protein</fullName>
    </submittedName>
</protein>
<gene>
    <name evidence="1" type="ORF">PCOR1329_LOCUS78819</name>
</gene>